<comment type="caution">
    <text evidence="1">The sequence shown here is derived from an EMBL/GenBank/DDBJ whole genome shotgun (WGS) entry which is preliminary data.</text>
</comment>
<name>A0A4Q7MNZ4_9MICO</name>
<evidence type="ECO:0000313" key="1">
    <source>
        <dbReference type="EMBL" id="RZS68409.1"/>
    </source>
</evidence>
<reference evidence="1 2" key="1">
    <citation type="submission" date="2019-02" db="EMBL/GenBank/DDBJ databases">
        <title>Genomic Encyclopedia of Type Strains, Phase IV (KMG-IV): sequencing the most valuable type-strain genomes for metagenomic binning, comparative biology and taxonomic classification.</title>
        <authorList>
            <person name="Goeker M."/>
        </authorList>
    </citation>
    <scope>NUCLEOTIDE SEQUENCE [LARGE SCALE GENOMIC DNA]</scope>
    <source>
        <strain evidence="1 2">DSM 43045</strain>
    </source>
</reference>
<protein>
    <submittedName>
        <fullName evidence="1">Uncharacterized protein</fullName>
    </submittedName>
</protein>
<gene>
    <name evidence="1" type="ORF">EV187_0838</name>
</gene>
<dbReference type="EMBL" id="SGWY01000001">
    <property type="protein sequence ID" value="RZS68409.1"/>
    <property type="molecule type" value="Genomic_DNA"/>
</dbReference>
<organism evidence="1 2">
    <name type="scientific">Agromyces ramosus</name>
    <dbReference type="NCBI Taxonomy" id="33879"/>
    <lineage>
        <taxon>Bacteria</taxon>
        <taxon>Bacillati</taxon>
        <taxon>Actinomycetota</taxon>
        <taxon>Actinomycetes</taxon>
        <taxon>Micrococcales</taxon>
        <taxon>Microbacteriaceae</taxon>
        <taxon>Agromyces</taxon>
    </lineage>
</organism>
<sequence length="52" mass="5758">MSVRETDARTARVDGVERLLESYRALPVASAVRFAKPTSNLFRPRAKADALP</sequence>
<dbReference type="RefSeq" id="WP_207221728.1">
    <property type="nucleotide sequence ID" value="NZ_SGWY01000001.1"/>
</dbReference>
<dbReference type="AlphaFoldDB" id="A0A4Q7MNZ4"/>
<accession>A0A4Q7MNZ4</accession>
<evidence type="ECO:0000313" key="2">
    <source>
        <dbReference type="Proteomes" id="UP000293289"/>
    </source>
</evidence>
<keyword evidence="2" id="KW-1185">Reference proteome</keyword>
<proteinExistence type="predicted"/>
<dbReference type="Proteomes" id="UP000293289">
    <property type="component" value="Unassembled WGS sequence"/>
</dbReference>